<organism evidence="1 2">
    <name type="scientific">Nyssa sinensis</name>
    <dbReference type="NCBI Taxonomy" id="561372"/>
    <lineage>
        <taxon>Eukaryota</taxon>
        <taxon>Viridiplantae</taxon>
        <taxon>Streptophyta</taxon>
        <taxon>Embryophyta</taxon>
        <taxon>Tracheophyta</taxon>
        <taxon>Spermatophyta</taxon>
        <taxon>Magnoliopsida</taxon>
        <taxon>eudicotyledons</taxon>
        <taxon>Gunneridae</taxon>
        <taxon>Pentapetalae</taxon>
        <taxon>asterids</taxon>
        <taxon>Cornales</taxon>
        <taxon>Nyssaceae</taxon>
        <taxon>Nyssa</taxon>
    </lineage>
</organism>
<proteinExistence type="predicted"/>
<dbReference type="Proteomes" id="UP000325577">
    <property type="component" value="Linkage Group LG9"/>
</dbReference>
<dbReference type="OrthoDB" id="1747386at2759"/>
<evidence type="ECO:0000313" key="2">
    <source>
        <dbReference type="Proteomes" id="UP000325577"/>
    </source>
</evidence>
<reference evidence="1 2" key="1">
    <citation type="submission" date="2019-09" db="EMBL/GenBank/DDBJ databases">
        <title>A chromosome-level genome assembly of the Chinese tupelo Nyssa sinensis.</title>
        <authorList>
            <person name="Yang X."/>
            <person name="Kang M."/>
            <person name="Yang Y."/>
            <person name="Xiong H."/>
            <person name="Wang M."/>
            <person name="Zhang Z."/>
            <person name="Wang Z."/>
            <person name="Wu H."/>
            <person name="Ma T."/>
            <person name="Liu J."/>
            <person name="Xi Z."/>
        </authorList>
    </citation>
    <scope>NUCLEOTIDE SEQUENCE [LARGE SCALE GENOMIC DNA]</scope>
    <source>
        <strain evidence="1">J267</strain>
        <tissue evidence="1">Leaf</tissue>
    </source>
</reference>
<gene>
    <name evidence="1" type="ORF">F0562_018438</name>
</gene>
<dbReference type="AlphaFoldDB" id="A0A5J4ZC25"/>
<name>A0A5J4ZC25_9ASTE</name>
<sequence length="154" mass="17021">MFTHLYLQTRDLIPISGTNGMSLRCSMEMKTPSEKCSVLNGVFLQAIARHTLFFPTNNTSTKDNGRKVGFVSAGVESQMDGGLKLAANLEDIELPEESDSEDDETVEIAQKDVPAAVFGGLVRKREETEEDGEEMRPQLLKIKMVTTISAPLRE</sequence>
<dbReference type="EMBL" id="CM018052">
    <property type="protein sequence ID" value="KAA8515332.1"/>
    <property type="molecule type" value="Genomic_DNA"/>
</dbReference>
<protein>
    <submittedName>
        <fullName evidence="1">Uncharacterized protein</fullName>
    </submittedName>
</protein>
<evidence type="ECO:0000313" key="1">
    <source>
        <dbReference type="EMBL" id="KAA8515332.1"/>
    </source>
</evidence>
<accession>A0A5J4ZC25</accession>
<keyword evidence="2" id="KW-1185">Reference proteome</keyword>